<dbReference type="GO" id="GO:0000981">
    <property type="term" value="F:DNA-binding transcription factor activity, RNA polymerase II-specific"/>
    <property type="evidence" value="ECO:0007669"/>
    <property type="project" value="InterPro"/>
</dbReference>
<dbReference type="InterPro" id="IPR017970">
    <property type="entry name" value="Homeobox_CS"/>
</dbReference>
<dbReference type="InterPro" id="IPR000047">
    <property type="entry name" value="HTH_motif"/>
</dbReference>
<reference evidence="9 10" key="1">
    <citation type="submission" date="2013-11" db="EMBL/GenBank/DDBJ databases">
        <title>Genome sequencing of Stegodyphus mimosarum.</title>
        <authorList>
            <person name="Bechsgaard J."/>
        </authorList>
    </citation>
    <scope>NUCLEOTIDE SEQUENCE [LARGE SCALE GENOMIC DNA]</scope>
</reference>
<feature type="domain" description="Homeobox" evidence="8">
    <location>
        <begin position="203"/>
        <end position="263"/>
    </location>
</feature>
<keyword evidence="5 6" id="KW-0539">Nucleus</keyword>
<organism evidence="9 10">
    <name type="scientific">Stegodyphus mimosarum</name>
    <name type="common">African social velvet spider</name>
    <dbReference type="NCBI Taxonomy" id="407821"/>
    <lineage>
        <taxon>Eukaryota</taxon>
        <taxon>Metazoa</taxon>
        <taxon>Ecdysozoa</taxon>
        <taxon>Arthropoda</taxon>
        <taxon>Chelicerata</taxon>
        <taxon>Arachnida</taxon>
        <taxon>Araneae</taxon>
        <taxon>Araneomorphae</taxon>
        <taxon>Entelegynae</taxon>
        <taxon>Eresoidea</taxon>
        <taxon>Eresidae</taxon>
        <taxon>Stegodyphus</taxon>
    </lineage>
</organism>
<evidence type="ECO:0000256" key="2">
    <source>
        <dbReference type="ARBA" id="ARBA00010341"/>
    </source>
</evidence>
<dbReference type="InterPro" id="IPR020479">
    <property type="entry name" value="HD_metazoa"/>
</dbReference>
<evidence type="ECO:0000256" key="7">
    <source>
        <dbReference type="RuleBase" id="RU000682"/>
    </source>
</evidence>
<dbReference type="OrthoDB" id="6159439at2759"/>
<feature type="non-terminal residue" evidence="9">
    <location>
        <position position="305"/>
    </location>
</feature>
<dbReference type="GO" id="GO:0000977">
    <property type="term" value="F:RNA polymerase II transcription regulatory region sequence-specific DNA binding"/>
    <property type="evidence" value="ECO:0007669"/>
    <property type="project" value="TreeGrafter"/>
</dbReference>
<evidence type="ECO:0000256" key="6">
    <source>
        <dbReference type="PROSITE-ProRule" id="PRU00108"/>
    </source>
</evidence>
<dbReference type="SUPFAM" id="SSF46689">
    <property type="entry name" value="Homeodomain-like"/>
    <property type="match status" value="1"/>
</dbReference>
<dbReference type="InterPro" id="IPR001356">
    <property type="entry name" value="HD"/>
</dbReference>
<protein>
    <submittedName>
        <fullName evidence="9">Homeotic protein caudal</fullName>
    </submittedName>
</protein>
<dbReference type="AlphaFoldDB" id="A0A087UFT9"/>
<dbReference type="EMBL" id="KK119623">
    <property type="protein sequence ID" value="KFM76228.1"/>
    <property type="molecule type" value="Genomic_DNA"/>
</dbReference>
<dbReference type="GO" id="GO:0009887">
    <property type="term" value="P:animal organ morphogenesis"/>
    <property type="evidence" value="ECO:0007669"/>
    <property type="project" value="TreeGrafter"/>
</dbReference>
<dbReference type="InterPro" id="IPR009057">
    <property type="entry name" value="Homeodomain-like_sf"/>
</dbReference>
<evidence type="ECO:0000256" key="4">
    <source>
        <dbReference type="ARBA" id="ARBA00023155"/>
    </source>
</evidence>
<comment type="subcellular location">
    <subcellularLocation>
        <location evidence="1 6 7">Nucleus</location>
    </subcellularLocation>
</comment>
<comment type="similarity">
    <text evidence="2">Belongs to the Caudal homeobox family.</text>
</comment>
<dbReference type="FunFam" id="1.10.10.60:FF:000089">
    <property type="entry name" value="Caudal type homeobox 4"/>
    <property type="match status" value="1"/>
</dbReference>
<dbReference type="GO" id="GO:0005634">
    <property type="term" value="C:nucleus"/>
    <property type="evidence" value="ECO:0007669"/>
    <property type="project" value="UniProtKB-SubCell"/>
</dbReference>
<dbReference type="STRING" id="407821.A0A087UFT9"/>
<sequence length="305" mass="34493">MVRFCDMLPSTVRHQTSAYSLAPNYSYQPVYPQYNENCNVNSSTLTNVDSSGNGNYQQNLSSSWPAVYAVSANGASRQPIHYEDWMTAASNACSYQSQAIGYSTYHFQRNSSEVGPTDFSLQSSGPMGLQECLGVTKTEGHPSPDSVVAVSSDGMSGSESPGLSLHINQNGVNGLCRPQPARSPFEWMKKTSYQSQPNPGKTRTKDKYRVVYTDHQRLELEKEFHYSRYITIRRKSELASMLGLSERQVKIWFQNRRAKERKQAKKREELIQKTKDPLIHQQANPMSIATLSLYKPMVYDQENNM</sequence>
<dbReference type="PANTHER" id="PTHR24332">
    <property type="entry name" value="HOMEOBOX PROTEIN CDX"/>
    <property type="match status" value="1"/>
</dbReference>
<evidence type="ECO:0000256" key="1">
    <source>
        <dbReference type="ARBA" id="ARBA00004123"/>
    </source>
</evidence>
<dbReference type="Proteomes" id="UP000054359">
    <property type="component" value="Unassembled WGS sequence"/>
</dbReference>
<evidence type="ECO:0000313" key="10">
    <source>
        <dbReference type="Proteomes" id="UP000054359"/>
    </source>
</evidence>
<proteinExistence type="inferred from homology"/>
<dbReference type="PROSITE" id="PS00027">
    <property type="entry name" value="HOMEOBOX_1"/>
    <property type="match status" value="1"/>
</dbReference>
<evidence type="ECO:0000313" key="9">
    <source>
        <dbReference type="EMBL" id="KFM76228.1"/>
    </source>
</evidence>
<dbReference type="Pfam" id="PF00046">
    <property type="entry name" value="Homeodomain"/>
    <property type="match status" value="1"/>
</dbReference>
<keyword evidence="4 6" id="KW-0371">Homeobox</keyword>
<dbReference type="InterPro" id="IPR047152">
    <property type="entry name" value="Caudal_homeobox"/>
</dbReference>
<dbReference type="PROSITE" id="PS50071">
    <property type="entry name" value="HOMEOBOX_2"/>
    <property type="match status" value="1"/>
</dbReference>
<dbReference type="GO" id="GO:0009948">
    <property type="term" value="P:anterior/posterior axis specification"/>
    <property type="evidence" value="ECO:0007669"/>
    <property type="project" value="TreeGrafter"/>
</dbReference>
<gene>
    <name evidence="9" type="ORF">X975_10136</name>
</gene>
<dbReference type="PRINTS" id="PR00031">
    <property type="entry name" value="HTHREPRESSR"/>
</dbReference>
<dbReference type="PRINTS" id="PR00024">
    <property type="entry name" value="HOMEOBOX"/>
</dbReference>
<evidence type="ECO:0000256" key="5">
    <source>
        <dbReference type="ARBA" id="ARBA00023242"/>
    </source>
</evidence>
<keyword evidence="3 6" id="KW-0238">DNA-binding</keyword>
<dbReference type="Gene3D" id="1.10.10.60">
    <property type="entry name" value="Homeodomain-like"/>
    <property type="match status" value="1"/>
</dbReference>
<dbReference type="PANTHER" id="PTHR24332:SF9">
    <property type="entry name" value="HOMEOTIC PROTEIN CAUDAL"/>
    <property type="match status" value="1"/>
</dbReference>
<dbReference type="GO" id="GO:0030154">
    <property type="term" value="P:cell differentiation"/>
    <property type="evidence" value="ECO:0007669"/>
    <property type="project" value="TreeGrafter"/>
</dbReference>
<keyword evidence="10" id="KW-1185">Reference proteome</keyword>
<accession>A0A087UFT9</accession>
<dbReference type="SMART" id="SM00389">
    <property type="entry name" value="HOX"/>
    <property type="match status" value="1"/>
</dbReference>
<dbReference type="CDD" id="cd00086">
    <property type="entry name" value="homeodomain"/>
    <property type="match status" value="1"/>
</dbReference>
<dbReference type="OMA" id="QYNENCN"/>
<feature type="DNA-binding region" description="Homeobox" evidence="6">
    <location>
        <begin position="205"/>
        <end position="264"/>
    </location>
</feature>
<name>A0A087UFT9_STEMI</name>
<evidence type="ECO:0000259" key="8">
    <source>
        <dbReference type="PROSITE" id="PS50071"/>
    </source>
</evidence>
<evidence type="ECO:0000256" key="3">
    <source>
        <dbReference type="ARBA" id="ARBA00023125"/>
    </source>
</evidence>